<feature type="domain" description="RING-type" evidence="4">
    <location>
        <begin position="33"/>
        <end position="73"/>
    </location>
</feature>
<evidence type="ECO:0000313" key="6">
    <source>
        <dbReference type="EMBL" id="CAF3827842.1"/>
    </source>
</evidence>
<dbReference type="EMBL" id="CAJNOG010000052">
    <property type="protein sequence ID" value="CAF0850670.1"/>
    <property type="molecule type" value="Genomic_DNA"/>
</dbReference>
<dbReference type="Gene3D" id="3.30.40.10">
    <property type="entry name" value="Zinc/RING finger domain, C3HC4 (zinc finger)"/>
    <property type="match status" value="2"/>
</dbReference>
<name>A0A813WDG1_9BILA</name>
<keyword evidence="1 3" id="KW-0479">Metal-binding</keyword>
<protein>
    <recommendedName>
        <fullName evidence="4">RING-type domain-containing protein</fullName>
    </recommendedName>
</protein>
<dbReference type="PROSITE" id="PS50089">
    <property type="entry name" value="ZF_RING_2"/>
    <property type="match status" value="1"/>
</dbReference>
<keyword evidence="2" id="KW-0862">Zinc</keyword>
<accession>A0A813WDG1</accession>
<sequence>MCSEEDLFFYEKNIDRERIIINKNSSLLNDCFCSICWCLLWKPCSCSSCQNLFCNECIQTWLNISSSTCPLCRLSYNEKSPPLSIHSVLSQISIRCRNTSLGCTEILLYDLLEQHECIDCHFRTKKCRLCEQIILIKDIDQHKNICKPTAIQCNVCQYSIQNEDYIESFTFSNQIILAPISVVNFPGIELFNQAREKNCFYRFYAMFQLIMELRKLKLF</sequence>
<dbReference type="EMBL" id="CAJOAZ010001548">
    <property type="protein sequence ID" value="CAF3827842.1"/>
    <property type="molecule type" value="Genomic_DNA"/>
</dbReference>
<keyword evidence="1 3" id="KW-0863">Zinc-finger</keyword>
<evidence type="ECO:0000256" key="3">
    <source>
        <dbReference type="PROSITE-ProRule" id="PRU00175"/>
    </source>
</evidence>
<evidence type="ECO:0000256" key="2">
    <source>
        <dbReference type="ARBA" id="ARBA00022833"/>
    </source>
</evidence>
<evidence type="ECO:0000313" key="5">
    <source>
        <dbReference type="EMBL" id="CAF0850670.1"/>
    </source>
</evidence>
<gene>
    <name evidence="5" type="ORF">JYZ213_LOCUS7880</name>
    <name evidence="6" type="ORF">OXD698_LOCUS19866</name>
</gene>
<evidence type="ECO:0000313" key="7">
    <source>
        <dbReference type="Proteomes" id="UP000663845"/>
    </source>
</evidence>
<organism evidence="5 7">
    <name type="scientific">Adineta steineri</name>
    <dbReference type="NCBI Taxonomy" id="433720"/>
    <lineage>
        <taxon>Eukaryota</taxon>
        <taxon>Metazoa</taxon>
        <taxon>Spiralia</taxon>
        <taxon>Gnathifera</taxon>
        <taxon>Rotifera</taxon>
        <taxon>Eurotatoria</taxon>
        <taxon>Bdelloidea</taxon>
        <taxon>Adinetida</taxon>
        <taxon>Adinetidae</taxon>
        <taxon>Adineta</taxon>
    </lineage>
</organism>
<proteinExistence type="predicted"/>
<dbReference type="PANTHER" id="PTHR10131:SF94">
    <property type="entry name" value="TNF RECEPTOR-ASSOCIATED FACTOR 4"/>
    <property type="match status" value="1"/>
</dbReference>
<dbReference type="SUPFAM" id="SSF49599">
    <property type="entry name" value="TRAF domain-like"/>
    <property type="match status" value="1"/>
</dbReference>
<dbReference type="Proteomes" id="UP000663844">
    <property type="component" value="Unassembled WGS sequence"/>
</dbReference>
<dbReference type="GO" id="GO:0008270">
    <property type="term" value="F:zinc ion binding"/>
    <property type="evidence" value="ECO:0007669"/>
    <property type="project" value="UniProtKB-KW"/>
</dbReference>
<reference evidence="5" key="1">
    <citation type="submission" date="2021-02" db="EMBL/GenBank/DDBJ databases">
        <authorList>
            <person name="Nowell W R."/>
        </authorList>
    </citation>
    <scope>NUCLEOTIDE SEQUENCE</scope>
</reference>
<dbReference type="SUPFAM" id="SSF57850">
    <property type="entry name" value="RING/U-box"/>
    <property type="match status" value="1"/>
</dbReference>
<evidence type="ECO:0000256" key="1">
    <source>
        <dbReference type="ARBA" id="ARBA00022771"/>
    </source>
</evidence>
<comment type="caution">
    <text evidence="5">The sequence shown here is derived from an EMBL/GenBank/DDBJ whole genome shotgun (WGS) entry which is preliminary data.</text>
</comment>
<evidence type="ECO:0000259" key="4">
    <source>
        <dbReference type="PROSITE" id="PS50089"/>
    </source>
</evidence>
<dbReference type="PANTHER" id="PTHR10131">
    <property type="entry name" value="TNF RECEPTOR ASSOCIATED FACTOR"/>
    <property type="match status" value="1"/>
</dbReference>
<dbReference type="Proteomes" id="UP000663845">
    <property type="component" value="Unassembled WGS sequence"/>
</dbReference>
<dbReference type="AlphaFoldDB" id="A0A813WDG1"/>
<dbReference type="InterPro" id="IPR001841">
    <property type="entry name" value="Znf_RING"/>
</dbReference>
<dbReference type="InterPro" id="IPR013083">
    <property type="entry name" value="Znf_RING/FYVE/PHD"/>
</dbReference>